<dbReference type="InterPro" id="IPR000425">
    <property type="entry name" value="MIP"/>
</dbReference>
<evidence type="ECO:0000256" key="3">
    <source>
        <dbReference type="ARBA" id="ARBA00022692"/>
    </source>
</evidence>
<dbReference type="Pfam" id="PF00230">
    <property type="entry name" value="MIP"/>
    <property type="match status" value="1"/>
</dbReference>
<name>A0AAQ3Q035_9LILI</name>
<dbReference type="EMBL" id="CP136890">
    <property type="protein sequence ID" value="WOK93683.1"/>
    <property type="molecule type" value="Genomic_DNA"/>
</dbReference>
<dbReference type="GO" id="GO:0015267">
    <property type="term" value="F:channel activity"/>
    <property type="evidence" value="ECO:0007669"/>
    <property type="project" value="InterPro"/>
</dbReference>
<keyword evidence="5 6" id="KW-0472">Membrane</keyword>
<accession>A0AAQ3Q035</accession>
<dbReference type="InterPro" id="IPR022357">
    <property type="entry name" value="MIP_CS"/>
</dbReference>
<sequence>MDFMSSVCFLFCRFEVSDVSSPAEIAKAFIKGREAESCHKSYDGRLEMETSTFYNGVCASKIPPSVSKSLVCWQETPLENNNSYFTPNNTRTKVGRHSFQQTPYSGSIFSRSKFEGGRENQKNQNVPLPIWERYTSGGVMLTYEKDSLGCSLNSHNAEAFENNMGLSSVHPKSSQNARKILEHLNITIPPKEKIIHLDLVKADTKTMKDPSSTLRAPEKEILLVKYLAFVFIWGLAVMVMVYSVGHISSAHFNPAVTIAFVTC</sequence>
<dbReference type="Proteomes" id="UP001327560">
    <property type="component" value="Chromosome 1"/>
</dbReference>
<keyword evidence="8" id="KW-1185">Reference proteome</keyword>
<gene>
    <name evidence="7" type="ORF">Cni_G02383</name>
</gene>
<feature type="transmembrane region" description="Helical" evidence="6">
    <location>
        <begin position="223"/>
        <end position="244"/>
    </location>
</feature>
<proteinExistence type="predicted"/>
<keyword evidence="4 6" id="KW-1133">Transmembrane helix</keyword>
<organism evidence="7 8">
    <name type="scientific">Canna indica</name>
    <name type="common">Indian-shot</name>
    <dbReference type="NCBI Taxonomy" id="4628"/>
    <lineage>
        <taxon>Eukaryota</taxon>
        <taxon>Viridiplantae</taxon>
        <taxon>Streptophyta</taxon>
        <taxon>Embryophyta</taxon>
        <taxon>Tracheophyta</taxon>
        <taxon>Spermatophyta</taxon>
        <taxon>Magnoliopsida</taxon>
        <taxon>Liliopsida</taxon>
        <taxon>Zingiberales</taxon>
        <taxon>Cannaceae</taxon>
        <taxon>Canna</taxon>
    </lineage>
</organism>
<evidence type="ECO:0000256" key="5">
    <source>
        <dbReference type="ARBA" id="ARBA00023136"/>
    </source>
</evidence>
<dbReference type="Gene3D" id="1.20.1080.10">
    <property type="entry name" value="Glycerol uptake facilitator protein"/>
    <property type="match status" value="1"/>
</dbReference>
<dbReference type="GO" id="GO:0016020">
    <property type="term" value="C:membrane"/>
    <property type="evidence" value="ECO:0007669"/>
    <property type="project" value="UniProtKB-SubCell"/>
</dbReference>
<dbReference type="GO" id="GO:0005635">
    <property type="term" value="C:nuclear envelope"/>
    <property type="evidence" value="ECO:0007669"/>
    <property type="project" value="TreeGrafter"/>
</dbReference>
<evidence type="ECO:0000256" key="4">
    <source>
        <dbReference type="ARBA" id="ARBA00022989"/>
    </source>
</evidence>
<comment type="subcellular location">
    <subcellularLocation>
        <location evidence="1">Membrane</location>
        <topology evidence="1">Multi-pass membrane protein</topology>
    </subcellularLocation>
</comment>
<evidence type="ECO:0000313" key="8">
    <source>
        <dbReference type="Proteomes" id="UP001327560"/>
    </source>
</evidence>
<evidence type="ECO:0000313" key="7">
    <source>
        <dbReference type="EMBL" id="WOK93683.1"/>
    </source>
</evidence>
<evidence type="ECO:0000256" key="1">
    <source>
        <dbReference type="ARBA" id="ARBA00004141"/>
    </source>
</evidence>
<dbReference type="InterPro" id="IPR023271">
    <property type="entry name" value="Aquaporin-like"/>
</dbReference>
<evidence type="ECO:0000256" key="2">
    <source>
        <dbReference type="ARBA" id="ARBA00022448"/>
    </source>
</evidence>
<reference evidence="7 8" key="1">
    <citation type="submission" date="2023-10" db="EMBL/GenBank/DDBJ databases">
        <title>Chromosome-scale genome assembly provides insights into flower coloration mechanisms of Canna indica.</title>
        <authorList>
            <person name="Li C."/>
        </authorList>
    </citation>
    <scope>NUCLEOTIDE SEQUENCE [LARGE SCALE GENOMIC DNA]</scope>
    <source>
        <tissue evidence="7">Flower</tissue>
    </source>
</reference>
<dbReference type="PROSITE" id="PS00221">
    <property type="entry name" value="MIP"/>
    <property type="match status" value="1"/>
</dbReference>
<keyword evidence="2" id="KW-0813">Transport</keyword>
<keyword evidence="3 6" id="KW-0812">Transmembrane</keyword>
<dbReference type="SUPFAM" id="SSF81338">
    <property type="entry name" value="Aquaporin-like"/>
    <property type="match status" value="1"/>
</dbReference>
<dbReference type="AlphaFoldDB" id="A0AAQ3Q035"/>
<evidence type="ECO:0000256" key="6">
    <source>
        <dbReference type="SAM" id="Phobius"/>
    </source>
</evidence>
<dbReference type="PANTHER" id="PTHR33416:SF20">
    <property type="entry name" value="NUCLEAR PORE COMPLEX PROTEIN NUP1"/>
    <property type="match status" value="1"/>
</dbReference>
<dbReference type="PANTHER" id="PTHR33416">
    <property type="entry name" value="NUCLEAR PORE COMPLEX PROTEIN NUP1"/>
    <property type="match status" value="1"/>
</dbReference>
<dbReference type="GO" id="GO:0071763">
    <property type="term" value="P:nuclear membrane organization"/>
    <property type="evidence" value="ECO:0007669"/>
    <property type="project" value="TreeGrafter"/>
</dbReference>
<protein>
    <submittedName>
        <fullName evidence="7">Uncharacterized protein</fullName>
    </submittedName>
</protein>